<proteinExistence type="predicted"/>
<comment type="caution">
    <text evidence="1">The sequence shown here is derived from an EMBL/GenBank/DDBJ whole genome shotgun (WGS) entry which is preliminary data.</text>
</comment>
<dbReference type="AlphaFoldDB" id="A0A9Q0S1B2"/>
<evidence type="ECO:0000313" key="2">
    <source>
        <dbReference type="Proteomes" id="UP001151699"/>
    </source>
</evidence>
<dbReference type="Proteomes" id="UP001151699">
    <property type="component" value="Chromosome X"/>
</dbReference>
<dbReference type="EMBL" id="WJQU01000003">
    <property type="protein sequence ID" value="KAJ6639808.1"/>
    <property type="molecule type" value="Genomic_DNA"/>
</dbReference>
<accession>A0A9Q0S1B2</accession>
<evidence type="ECO:0000313" key="1">
    <source>
        <dbReference type="EMBL" id="KAJ6639808.1"/>
    </source>
</evidence>
<keyword evidence="2" id="KW-1185">Reference proteome</keyword>
<organism evidence="1 2">
    <name type="scientific">Pseudolycoriella hygida</name>
    <dbReference type="NCBI Taxonomy" id="35572"/>
    <lineage>
        <taxon>Eukaryota</taxon>
        <taxon>Metazoa</taxon>
        <taxon>Ecdysozoa</taxon>
        <taxon>Arthropoda</taxon>
        <taxon>Hexapoda</taxon>
        <taxon>Insecta</taxon>
        <taxon>Pterygota</taxon>
        <taxon>Neoptera</taxon>
        <taxon>Endopterygota</taxon>
        <taxon>Diptera</taxon>
        <taxon>Nematocera</taxon>
        <taxon>Sciaroidea</taxon>
        <taxon>Sciaridae</taxon>
        <taxon>Pseudolycoriella</taxon>
    </lineage>
</organism>
<gene>
    <name evidence="1" type="ORF">Bhyg_12555</name>
</gene>
<name>A0A9Q0S1B2_9DIPT</name>
<sequence length="286" mass="32795">MDVNLSAELREKEKSNQIKDLKFTASVTNPILFLAEFDKCFSASNEQEKTHEFNQFCYTNSWLVVRKAFIKTFALKFIKNKKNDINIELRKEPNLRSFVDRKLCAFEKYTTLTFTNQMEMILNDLPIETAKIFFVNGKLECSKTEILDFCDSIQGENIDKTSDFNYDSDAVLDSESIQPMLSDQLSEPDLVLPYDVSNDSLLERSNERKLTSQGTEAMEIEILDNVPKERFIKSSRAGRGRGRGIGRAFCNNTMILVLDDAFISQEMASHAPFGESARLMNDEYND</sequence>
<protein>
    <submittedName>
        <fullName evidence="1">Uncharacterized protein</fullName>
    </submittedName>
</protein>
<reference evidence="1" key="1">
    <citation type="submission" date="2022-07" db="EMBL/GenBank/DDBJ databases">
        <authorList>
            <person name="Trinca V."/>
            <person name="Uliana J.V.C."/>
            <person name="Torres T.T."/>
            <person name="Ward R.J."/>
            <person name="Monesi N."/>
        </authorList>
    </citation>
    <scope>NUCLEOTIDE SEQUENCE</scope>
    <source>
        <strain evidence="1">HSMRA1968</strain>
        <tissue evidence="1">Whole embryos</tissue>
    </source>
</reference>